<dbReference type="EMBL" id="HBGE01096179">
    <property type="protein sequence ID" value="CAD9180458.1"/>
    <property type="molecule type" value="Transcribed_RNA"/>
</dbReference>
<dbReference type="InterPro" id="IPR036509">
    <property type="entry name" value="Met_Sox_Rdtase_MsrA_sf"/>
</dbReference>
<dbReference type="GO" id="GO:0008113">
    <property type="term" value="F:peptide-methionine (S)-S-oxide reductase activity"/>
    <property type="evidence" value="ECO:0007669"/>
    <property type="project" value="InterPro"/>
</dbReference>
<evidence type="ECO:0008006" key="3">
    <source>
        <dbReference type="Google" id="ProtNLM"/>
    </source>
</evidence>
<keyword evidence="1" id="KW-0812">Transmembrane</keyword>
<accession>A0A7S1RZT3</accession>
<evidence type="ECO:0000256" key="1">
    <source>
        <dbReference type="SAM" id="Phobius"/>
    </source>
</evidence>
<keyword evidence="1" id="KW-0472">Membrane</keyword>
<feature type="transmembrane region" description="Helical" evidence="1">
    <location>
        <begin position="12"/>
        <end position="32"/>
    </location>
</feature>
<dbReference type="AlphaFoldDB" id="A0A7S1RZT3"/>
<gene>
    <name evidence="2" type="ORF">ACAT0790_LOCUS57230</name>
</gene>
<reference evidence="2" key="1">
    <citation type="submission" date="2021-01" db="EMBL/GenBank/DDBJ databases">
        <authorList>
            <person name="Corre E."/>
            <person name="Pelletier E."/>
            <person name="Niang G."/>
            <person name="Scheremetjew M."/>
            <person name="Finn R."/>
            <person name="Kale V."/>
            <person name="Holt S."/>
            <person name="Cochrane G."/>
            <person name="Meng A."/>
            <person name="Brown T."/>
            <person name="Cohen L."/>
        </authorList>
    </citation>
    <scope>NUCLEOTIDE SEQUENCE</scope>
    <source>
        <strain evidence="2">OF101</strain>
    </source>
</reference>
<protein>
    <recommendedName>
        <fullName evidence="3">Peptide-methionine (S)-S-oxide reductase</fullName>
    </recommendedName>
</protein>
<dbReference type="Gene3D" id="3.30.1060.10">
    <property type="entry name" value="Peptide methionine sulphoxide reductase MsrA"/>
    <property type="match status" value="1"/>
</dbReference>
<evidence type="ECO:0000313" key="2">
    <source>
        <dbReference type="EMBL" id="CAD9180458.1"/>
    </source>
</evidence>
<keyword evidence="1" id="KW-1133">Transmembrane helix</keyword>
<proteinExistence type="predicted"/>
<name>A0A7S1RZT3_ALECA</name>
<organism evidence="2">
    <name type="scientific">Alexandrium catenella</name>
    <name type="common">Red tide dinoflagellate</name>
    <name type="synonym">Gonyaulax catenella</name>
    <dbReference type="NCBI Taxonomy" id="2925"/>
    <lineage>
        <taxon>Eukaryota</taxon>
        <taxon>Sar</taxon>
        <taxon>Alveolata</taxon>
        <taxon>Dinophyceae</taxon>
        <taxon>Gonyaulacales</taxon>
        <taxon>Pyrocystaceae</taxon>
        <taxon>Alexandrium</taxon>
    </lineage>
</organism>
<sequence length="324" mass="35683">MATRRRMARRQTLVGRLGVCVVAVLVYMPAVLPLGARAFLQLERGGLLRRLSRPHVDMHLHRHRRSAGQSTTDVHYVEALRSPSQPFTSTSDRPWFAQCLSTLAAIALCTVAALGAPGQAIARETDIYFGTGNFFHLQHEFVMKEELELGRRAGDITSTTGYAGGTQAGNQDRLCFSSLGGSPDYKQLGHTQVVRLTLPDAEVADFARLYFEEVPKRKVLEKGAEYRSVIGLRGGMKSRAFPLVEEANNGRYRLVEGAGNDPGTDGSTTVYVYDAKKFPFRPAELVNQFANDPPDTFTKDYRGLNDVLKGIGSIFSTGCPEVRI</sequence>